<dbReference type="SUPFAM" id="SSF51316">
    <property type="entry name" value="Mss4-like"/>
    <property type="match status" value="1"/>
</dbReference>
<accession>A0ABZ0RM46</accession>
<comment type="similarity">
    <text evidence="1">Belongs to the Gfa family.</text>
</comment>
<dbReference type="Proteomes" id="UP001324993">
    <property type="component" value="Chromosome"/>
</dbReference>
<dbReference type="InterPro" id="IPR006913">
    <property type="entry name" value="CENP-V/GFA"/>
</dbReference>
<keyword evidence="4" id="KW-0456">Lyase</keyword>
<evidence type="ECO:0000313" key="6">
    <source>
        <dbReference type="EMBL" id="WPJ96309.1"/>
    </source>
</evidence>
<evidence type="ECO:0000256" key="4">
    <source>
        <dbReference type="ARBA" id="ARBA00023239"/>
    </source>
</evidence>
<organism evidence="6 7">
    <name type="scientific">Coraliomargarita algicola</name>
    <dbReference type="NCBI Taxonomy" id="3092156"/>
    <lineage>
        <taxon>Bacteria</taxon>
        <taxon>Pseudomonadati</taxon>
        <taxon>Verrucomicrobiota</taxon>
        <taxon>Opitutia</taxon>
        <taxon>Puniceicoccales</taxon>
        <taxon>Coraliomargaritaceae</taxon>
        <taxon>Coraliomargarita</taxon>
    </lineage>
</organism>
<evidence type="ECO:0000259" key="5">
    <source>
        <dbReference type="PROSITE" id="PS51891"/>
    </source>
</evidence>
<feature type="domain" description="CENP-V/GFA" evidence="5">
    <location>
        <begin position="5"/>
        <end position="121"/>
    </location>
</feature>
<evidence type="ECO:0000313" key="7">
    <source>
        <dbReference type="Proteomes" id="UP001324993"/>
    </source>
</evidence>
<keyword evidence="3" id="KW-0862">Zinc</keyword>
<dbReference type="Pfam" id="PF04828">
    <property type="entry name" value="GFA"/>
    <property type="match status" value="1"/>
</dbReference>
<dbReference type="Gene3D" id="3.90.1590.10">
    <property type="entry name" value="glutathione-dependent formaldehyde- activating enzyme (gfa)"/>
    <property type="match status" value="1"/>
</dbReference>
<dbReference type="PANTHER" id="PTHR33337">
    <property type="entry name" value="GFA DOMAIN-CONTAINING PROTEIN"/>
    <property type="match status" value="1"/>
</dbReference>
<reference evidence="6 7" key="1">
    <citation type="submission" date="2023-11" db="EMBL/GenBank/DDBJ databases">
        <title>Coraliomargarita sp. nov., isolated from marine algae.</title>
        <authorList>
            <person name="Lee J.K."/>
            <person name="Baek J.H."/>
            <person name="Kim J.M."/>
            <person name="Choi D.G."/>
            <person name="Jeon C.O."/>
        </authorList>
    </citation>
    <scope>NUCLEOTIDE SEQUENCE [LARGE SCALE GENOMIC DNA]</scope>
    <source>
        <strain evidence="6 7">J2-16</strain>
    </source>
</reference>
<dbReference type="InterPro" id="IPR011057">
    <property type="entry name" value="Mss4-like_sf"/>
</dbReference>
<evidence type="ECO:0000256" key="3">
    <source>
        <dbReference type="ARBA" id="ARBA00022833"/>
    </source>
</evidence>
<dbReference type="PROSITE" id="PS51891">
    <property type="entry name" value="CENP_V_GFA"/>
    <property type="match status" value="1"/>
</dbReference>
<protein>
    <submittedName>
        <fullName evidence="6">GFA family protein</fullName>
    </submittedName>
</protein>
<dbReference type="PANTHER" id="PTHR33337:SF40">
    <property type="entry name" value="CENP-V_GFA DOMAIN-CONTAINING PROTEIN-RELATED"/>
    <property type="match status" value="1"/>
</dbReference>
<dbReference type="EMBL" id="CP138858">
    <property type="protein sequence ID" value="WPJ96309.1"/>
    <property type="molecule type" value="Genomic_DNA"/>
</dbReference>
<evidence type="ECO:0000256" key="2">
    <source>
        <dbReference type="ARBA" id="ARBA00022723"/>
    </source>
</evidence>
<keyword evidence="2" id="KW-0479">Metal-binding</keyword>
<name>A0ABZ0RM46_9BACT</name>
<evidence type="ECO:0000256" key="1">
    <source>
        <dbReference type="ARBA" id="ARBA00005495"/>
    </source>
</evidence>
<keyword evidence="7" id="KW-1185">Reference proteome</keyword>
<proteinExistence type="inferred from homology"/>
<sequence>MTTAHKGSCLCGEVVFEIEGEFEHFFLCHCDRCRKDTGSAHAANLFSNDFNLRWLSGENQVRSYQLPGSRHAKSFCLNCGSALPHRLSTGSVLMVPAGSLDSELSIKPQAHLFCSERASWDDGLERVPSCEELPEKNASG</sequence>
<dbReference type="RefSeq" id="WP_319833172.1">
    <property type="nucleotide sequence ID" value="NZ_CP138858.1"/>
</dbReference>
<gene>
    <name evidence="6" type="ORF">SH580_01155</name>
</gene>